<sequence length="70" mass="7941">MGTREFVRCGAREAPGRGSGYHCVMNMLRVYDDHNTCGSNAFFVTCLVQISTEKQSKVHEEPVEQTRDFL</sequence>
<dbReference type="Proteomes" id="UP001066276">
    <property type="component" value="Chromosome 10"/>
</dbReference>
<comment type="caution">
    <text evidence="1">The sequence shown here is derived from an EMBL/GenBank/DDBJ whole genome shotgun (WGS) entry which is preliminary data.</text>
</comment>
<proteinExistence type="predicted"/>
<evidence type="ECO:0000313" key="2">
    <source>
        <dbReference type="Proteomes" id="UP001066276"/>
    </source>
</evidence>
<accession>A0AAV7MCB1</accession>
<organism evidence="1 2">
    <name type="scientific">Pleurodeles waltl</name>
    <name type="common">Iberian ribbed newt</name>
    <dbReference type="NCBI Taxonomy" id="8319"/>
    <lineage>
        <taxon>Eukaryota</taxon>
        <taxon>Metazoa</taxon>
        <taxon>Chordata</taxon>
        <taxon>Craniata</taxon>
        <taxon>Vertebrata</taxon>
        <taxon>Euteleostomi</taxon>
        <taxon>Amphibia</taxon>
        <taxon>Batrachia</taxon>
        <taxon>Caudata</taxon>
        <taxon>Salamandroidea</taxon>
        <taxon>Salamandridae</taxon>
        <taxon>Pleurodelinae</taxon>
        <taxon>Pleurodeles</taxon>
    </lineage>
</organism>
<reference evidence="1" key="1">
    <citation type="journal article" date="2022" name="bioRxiv">
        <title>Sequencing and chromosome-scale assembly of the giantPleurodeles waltlgenome.</title>
        <authorList>
            <person name="Brown T."/>
            <person name="Elewa A."/>
            <person name="Iarovenko S."/>
            <person name="Subramanian E."/>
            <person name="Araus A.J."/>
            <person name="Petzold A."/>
            <person name="Susuki M."/>
            <person name="Suzuki K.-i.T."/>
            <person name="Hayashi T."/>
            <person name="Toyoda A."/>
            <person name="Oliveira C."/>
            <person name="Osipova E."/>
            <person name="Leigh N.D."/>
            <person name="Simon A."/>
            <person name="Yun M.H."/>
        </authorList>
    </citation>
    <scope>NUCLEOTIDE SEQUENCE</scope>
    <source>
        <strain evidence="1">20211129_DDA</strain>
        <tissue evidence="1">Liver</tissue>
    </source>
</reference>
<keyword evidence="2" id="KW-1185">Reference proteome</keyword>
<name>A0AAV7MCB1_PLEWA</name>
<protein>
    <submittedName>
        <fullName evidence="1">Uncharacterized protein</fullName>
    </submittedName>
</protein>
<gene>
    <name evidence="1" type="ORF">NDU88_005884</name>
</gene>
<dbReference type="EMBL" id="JANPWB010000014">
    <property type="protein sequence ID" value="KAJ1100809.1"/>
    <property type="molecule type" value="Genomic_DNA"/>
</dbReference>
<evidence type="ECO:0000313" key="1">
    <source>
        <dbReference type="EMBL" id="KAJ1100809.1"/>
    </source>
</evidence>
<dbReference type="AlphaFoldDB" id="A0AAV7MCB1"/>